<organism evidence="4 5">
    <name type="scientific">Pseudomonas syringae pv. spinaceae</name>
    <dbReference type="NCBI Taxonomy" id="264459"/>
    <lineage>
        <taxon>Bacteria</taxon>
        <taxon>Pseudomonadati</taxon>
        <taxon>Pseudomonadota</taxon>
        <taxon>Gammaproteobacteria</taxon>
        <taxon>Pseudomonadales</taxon>
        <taxon>Pseudomonadaceae</taxon>
        <taxon>Pseudomonas</taxon>
        <taxon>Pseudomonas syringae</taxon>
    </lineage>
</organism>
<dbReference type="GO" id="GO:1902201">
    <property type="term" value="P:negative regulation of bacterial-type flagellum-dependent cell motility"/>
    <property type="evidence" value="ECO:0007669"/>
    <property type="project" value="TreeGrafter"/>
</dbReference>
<evidence type="ECO:0000313" key="5">
    <source>
        <dbReference type="Proteomes" id="UP000050384"/>
    </source>
</evidence>
<dbReference type="EMBL" id="LJRI01001203">
    <property type="protein sequence ID" value="KPY69968.1"/>
    <property type="molecule type" value="Genomic_DNA"/>
</dbReference>
<dbReference type="Pfam" id="PF00990">
    <property type="entry name" value="GGDEF"/>
    <property type="match status" value="1"/>
</dbReference>
<evidence type="ECO:0000313" key="4">
    <source>
        <dbReference type="EMBL" id="KPY69968.1"/>
    </source>
</evidence>
<dbReference type="PANTHER" id="PTHR45138:SF9">
    <property type="entry name" value="DIGUANYLATE CYCLASE DGCM-RELATED"/>
    <property type="match status" value="1"/>
</dbReference>
<name>A0A0N8SXX0_PSESX</name>
<gene>
    <name evidence="4" type="ORF">ALO94_01152</name>
</gene>
<dbReference type="GO" id="GO:0052621">
    <property type="term" value="F:diguanylate cyclase activity"/>
    <property type="evidence" value="ECO:0007669"/>
    <property type="project" value="UniProtKB-EC"/>
</dbReference>
<proteinExistence type="predicted"/>
<evidence type="ECO:0000256" key="2">
    <source>
        <dbReference type="ARBA" id="ARBA00034247"/>
    </source>
</evidence>
<dbReference type="InterPro" id="IPR029787">
    <property type="entry name" value="Nucleotide_cyclase"/>
</dbReference>
<dbReference type="Gene3D" id="3.30.70.270">
    <property type="match status" value="1"/>
</dbReference>
<dbReference type="GO" id="GO:0005886">
    <property type="term" value="C:plasma membrane"/>
    <property type="evidence" value="ECO:0007669"/>
    <property type="project" value="TreeGrafter"/>
</dbReference>
<dbReference type="SUPFAM" id="SSF55073">
    <property type="entry name" value="Nucleotide cyclase"/>
    <property type="match status" value="1"/>
</dbReference>
<comment type="caution">
    <text evidence="4">The sequence shown here is derived from an EMBL/GenBank/DDBJ whole genome shotgun (WGS) entry which is preliminary data.</text>
</comment>
<dbReference type="AlphaFoldDB" id="A0A0N8SXX0"/>
<dbReference type="InterPro" id="IPR000160">
    <property type="entry name" value="GGDEF_dom"/>
</dbReference>
<evidence type="ECO:0000256" key="1">
    <source>
        <dbReference type="ARBA" id="ARBA00012528"/>
    </source>
</evidence>
<feature type="domain" description="GGDEF" evidence="3">
    <location>
        <begin position="1"/>
        <end position="59"/>
    </location>
</feature>
<accession>A0A0N8SXX0</accession>
<evidence type="ECO:0000259" key="3">
    <source>
        <dbReference type="PROSITE" id="PS50887"/>
    </source>
</evidence>
<dbReference type="Proteomes" id="UP000050384">
    <property type="component" value="Unassembled WGS sequence"/>
</dbReference>
<dbReference type="InterPro" id="IPR050469">
    <property type="entry name" value="Diguanylate_Cyclase"/>
</dbReference>
<sequence length="59" mass="6048">MAALKLPHPALGEDAHVTISLGVASGIAPLTTYDTLISAADNALYAAKHAGRNCVFCQP</sequence>
<dbReference type="GO" id="GO:0043709">
    <property type="term" value="P:cell adhesion involved in single-species biofilm formation"/>
    <property type="evidence" value="ECO:0007669"/>
    <property type="project" value="TreeGrafter"/>
</dbReference>
<dbReference type="PROSITE" id="PS50887">
    <property type="entry name" value="GGDEF"/>
    <property type="match status" value="1"/>
</dbReference>
<dbReference type="InterPro" id="IPR043128">
    <property type="entry name" value="Rev_trsase/Diguanyl_cyclase"/>
</dbReference>
<dbReference type="PATRIC" id="fig|264459.3.peg.2097"/>
<dbReference type="EC" id="2.7.7.65" evidence="1"/>
<protein>
    <recommendedName>
        <fullName evidence="1">diguanylate cyclase</fullName>
        <ecNumber evidence="1">2.7.7.65</ecNumber>
    </recommendedName>
</protein>
<comment type="catalytic activity">
    <reaction evidence="2">
        <text>2 GTP = 3',3'-c-di-GMP + 2 diphosphate</text>
        <dbReference type="Rhea" id="RHEA:24898"/>
        <dbReference type="ChEBI" id="CHEBI:33019"/>
        <dbReference type="ChEBI" id="CHEBI:37565"/>
        <dbReference type="ChEBI" id="CHEBI:58805"/>
        <dbReference type="EC" id="2.7.7.65"/>
    </reaction>
</comment>
<reference evidence="4 5" key="1">
    <citation type="submission" date="2015-09" db="EMBL/GenBank/DDBJ databases">
        <title>Genome announcement of multiple Pseudomonas syringae strains.</title>
        <authorList>
            <person name="Thakur S."/>
            <person name="Wang P.W."/>
            <person name="Gong Y."/>
            <person name="Weir B.S."/>
            <person name="Guttman D.S."/>
        </authorList>
    </citation>
    <scope>NUCLEOTIDE SEQUENCE [LARGE SCALE GENOMIC DNA]</scope>
    <source>
        <strain evidence="4 5">ICMP16929</strain>
    </source>
</reference>
<dbReference type="PANTHER" id="PTHR45138">
    <property type="entry name" value="REGULATORY COMPONENTS OF SENSORY TRANSDUCTION SYSTEM"/>
    <property type="match status" value="1"/>
</dbReference>